<feature type="compositionally biased region" description="Basic residues" evidence="10">
    <location>
        <begin position="273"/>
        <end position="284"/>
    </location>
</feature>
<comment type="similarity">
    <text evidence="9">Belongs to the OXA1/ALB3/YidC family.</text>
</comment>
<evidence type="ECO:0000256" key="2">
    <source>
        <dbReference type="ARBA" id="ARBA00022448"/>
    </source>
</evidence>
<protein>
    <submittedName>
        <fullName evidence="13">Membrane protein insertase YidC</fullName>
    </submittedName>
</protein>
<keyword evidence="5" id="KW-0653">Protein transport</keyword>
<dbReference type="OrthoDB" id="9780552at2"/>
<reference evidence="13 14" key="1">
    <citation type="submission" date="2019-05" db="EMBL/GenBank/DDBJ databases">
        <title>The metagenome of a microbial culture collection derived from dairy environment covers the genomic content of the human microbiome.</title>
        <authorList>
            <person name="Roder T."/>
            <person name="Wuthrich D."/>
            <person name="Sattari Z."/>
            <person name="Von Ah U."/>
            <person name="Bar C."/>
            <person name="Ronchi F."/>
            <person name="Macpherson A.J."/>
            <person name="Ganal-Vonarburg S.C."/>
            <person name="Bruggmann R."/>
            <person name="Vergeres G."/>
        </authorList>
    </citation>
    <scope>NUCLEOTIDE SEQUENCE [LARGE SCALE GENOMIC DNA]</scope>
    <source>
        <strain evidence="13 14">FAM 24227</strain>
    </source>
</reference>
<evidence type="ECO:0000256" key="3">
    <source>
        <dbReference type="ARBA" id="ARBA00022475"/>
    </source>
</evidence>
<feature type="transmembrane region" description="Helical" evidence="11">
    <location>
        <begin position="217"/>
        <end position="247"/>
    </location>
</feature>
<evidence type="ECO:0000256" key="7">
    <source>
        <dbReference type="ARBA" id="ARBA00023136"/>
    </source>
</evidence>
<evidence type="ECO:0000313" key="14">
    <source>
        <dbReference type="Proteomes" id="UP000306420"/>
    </source>
</evidence>
<evidence type="ECO:0000256" key="9">
    <source>
        <dbReference type="RuleBase" id="RU003945"/>
    </source>
</evidence>
<gene>
    <name evidence="13" type="primary">yidC</name>
    <name evidence="13" type="ORF">FEZ33_01820</name>
</gene>
<comment type="caution">
    <text evidence="13">The sequence shown here is derived from an EMBL/GenBank/DDBJ whole genome shotgun (WGS) entry which is preliminary data.</text>
</comment>
<dbReference type="InterPro" id="IPR028055">
    <property type="entry name" value="YidC/Oxa/ALB_C"/>
</dbReference>
<dbReference type="AlphaFoldDB" id="A0A5R9EFN4"/>
<dbReference type="PROSITE" id="PS51257">
    <property type="entry name" value="PROKAR_LIPOPROTEIN"/>
    <property type="match status" value="1"/>
</dbReference>
<keyword evidence="3" id="KW-1003">Cell membrane</keyword>
<feature type="transmembrane region" description="Helical" evidence="11">
    <location>
        <begin position="134"/>
        <end position="158"/>
    </location>
</feature>
<keyword evidence="2" id="KW-0813">Transport</keyword>
<dbReference type="GO" id="GO:0015031">
    <property type="term" value="P:protein transport"/>
    <property type="evidence" value="ECO:0007669"/>
    <property type="project" value="UniProtKB-KW"/>
</dbReference>
<feature type="region of interest" description="Disordered" evidence="10">
    <location>
        <begin position="269"/>
        <end position="318"/>
    </location>
</feature>
<evidence type="ECO:0000256" key="8">
    <source>
        <dbReference type="ARBA" id="ARBA00023186"/>
    </source>
</evidence>
<dbReference type="PANTHER" id="PTHR12428">
    <property type="entry name" value="OXA1"/>
    <property type="match status" value="1"/>
</dbReference>
<sequence length="318" mass="35597">MKKKQKWIKIIGLLAVVILVMSGCVSYDSAGNPSGWVYEYIGRPASTLMDWIAGIFGGSYGVAIIIITIITRLLMMPSSVNMTKNSMISQSKMKIAQPEIDEINAEMEETSDQNEKAALQQELMQVYKKYDINMFGGLAGCLPLLIQMPIISAVYTAIRSSPEILRSNFLGINLGEQNIPLVIGVVLLYALQGWMMQKNTPQSDNPQAQQTSRTMMLMNPLMIGWITYASAAGLGIYFLTGGVFAIFQQLYMNKVVRPRIEKDMEAEAEKYAHVKRTPRKKATKAKNTNKGDSKRLVPTKNNVNTSNKKRRNEGKQRR</sequence>
<evidence type="ECO:0000256" key="5">
    <source>
        <dbReference type="ARBA" id="ARBA00022927"/>
    </source>
</evidence>
<dbReference type="GO" id="GO:0051205">
    <property type="term" value="P:protein insertion into membrane"/>
    <property type="evidence" value="ECO:0007669"/>
    <property type="project" value="TreeGrafter"/>
</dbReference>
<evidence type="ECO:0000256" key="10">
    <source>
        <dbReference type="SAM" id="MobiDB-lite"/>
    </source>
</evidence>
<keyword evidence="7 11" id="KW-0472">Membrane</keyword>
<evidence type="ECO:0000313" key="13">
    <source>
        <dbReference type="EMBL" id="TLQ49155.1"/>
    </source>
</evidence>
<evidence type="ECO:0000256" key="11">
    <source>
        <dbReference type="SAM" id="Phobius"/>
    </source>
</evidence>
<dbReference type="Proteomes" id="UP000306420">
    <property type="component" value="Unassembled WGS sequence"/>
</dbReference>
<evidence type="ECO:0000256" key="6">
    <source>
        <dbReference type="ARBA" id="ARBA00022989"/>
    </source>
</evidence>
<proteinExistence type="inferred from homology"/>
<evidence type="ECO:0000256" key="4">
    <source>
        <dbReference type="ARBA" id="ARBA00022692"/>
    </source>
</evidence>
<dbReference type="Pfam" id="PF02096">
    <property type="entry name" value="60KD_IMP"/>
    <property type="match status" value="1"/>
</dbReference>
<organism evidence="13 14">
    <name type="scientific">Ruoffia tabacinasalis</name>
    <dbReference type="NCBI Taxonomy" id="87458"/>
    <lineage>
        <taxon>Bacteria</taxon>
        <taxon>Bacillati</taxon>
        <taxon>Bacillota</taxon>
        <taxon>Bacilli</taxon>
        <taxon>Lactobacillales</taxon>
        <taxon>Aerococcaceae</taxon>
        <taxon>Ruoffia</taxon>
    </lineage>
</organism>
<feature type="transmembrane region" description="Helical" evidence="11">
    <location>
        <begin position="50"/>
        <end position="74"/>
    </location>
</feature>
<dbReference type="RefSeq" id="WP_138403686.1">
    <property type="nucleotide sequence ID" value="NZ_VBSP01000003.1"/>
</dbReference>
<dbReference type="NCBIfam" id="TIGR03592">
    <property type="entry name" value="yidC_oxa1_cterm"/>
    <property type="match status" value="1"/>
</dbReference>
<accession>A0A5R9EFN4</accession>
<keyword evidence="4 9" id="KW-0812">Transmembrane</keyword>
<comment type="subcellular location">
    <subcellularLocation>
        <location evidence="1">Cell membrane</location>
        <topology evidence="1">Multi-pass membrane protein</topology>
    </subcellularLocation>
    <subcellularLocation>
        <location evidence="9">Membrane</location>
        <topology evidence="9">Multi-pass membrane protein</topology>
    </subcellularLocation>
</comment>
<keyword evidence="8" id="KW-0143">Chaperone</keyword>
<keyword evidence="6 11" id="KW-1133">Transmembrane helix</keyword>
<name>A0A5R9EFN4_9LACT</name>
<dbReference type="GO" id="GO:0005886">
    <property type="term" value="C:plasma membrane"/>
    <property type="evidence" value="ECO:0007669"/>
    <property type="project" value="UniProtKB-SubCell"/>
</dbReference>
<evidence type="ECO:0000259" key="12">
    <source>
        <dbReference type="Pfam" id="PF02096"/>
    </source>
</evidence>
<dbReference type="EMBL" id="VBSP01000003">
    <property type="protein sequence ID" value="TLQ49155.1"/>
    <property type="molecule type" value="Genomic_DNA"/>
</dbReference>
<dbReference type="CDD" id="cd20070">
    <property type="entry name" value="5TM_YidC_Alb3"/>
    <property type="match status" value="1"/>
</dbReference>
<dbReference type="PANTHER" id="PTHR12428:SF65">
    <property type="entry name" value="CYTOCHROME C OXIDASE ASSEMBLY PROTEIN COX18, MITOCHONDRIAL"/>
    <property type="match status" value="1"/>
</dbReference>
<dbReference type="InterPro" id="IPR001708">
    <property type="entry name" value="YidC/ALB3/OXA1/COX18"/>
</dbReference>
<dbReference type="GO" id="GO:0032977">
    <property type="term" value="F:membrane insertase activity"/>
    <property type="evidence" value="ECO:0007669"/>
    <property type="project" value="InterPro"/>
</dbReference>
<evidence type="ECO:0000256" key="1">
    <source>
        <dbReference type="ARBA" id="ARBA00004651"/>
    </source>
</evidence>
<feature type="domain" description="Membrane insertase YidC/Oxa/ALB C-terminal" evidence="12">
    <location>
        <begin position="60"/>
        <end position="254"/>
    </location>
</feature>
<dbReference type="InterPro" id="IPR047196">
    <property type="entry name" value="YidC_ALB_C"/>
</dbReference>